<name>A0A2U2B3D2_9BACT</name>
<accession>A0A2U2B3D2</accession>
<evidence type="ECO:0000256" key="1">
    <source>
        <dbReference type="SAM" id="MobiDB-lite"/>
    </source>
</evidence>
<evidence type="ECO:0000259" key="2">
    <source>
        <dbReference type="PROSITE" id="PS51857"/>
    </source>
</evidence>
<comment type="caution">
    <text evidence="3">The sequence shown here is derived from an EMBL/GenBank/DDBJ whole genome shotgun (WGS) entry which is preliminary data.</text>
</comment>
<dbReference type="SMART" id="SM00357">
    <property type="entry name" value="CSP"/>
    <property type="match status" value="1"/>
</dbReference>
<sequence length="152" mass="17296">MSRSQESFNKKEVRNKKEKKRKEKEKKRLEKKEQGDKKGNSLDDMIAYVDENGNITSTPPDPEKKEEIDPEAIQVSVPKQEEMEEEDPIHRGVVNTFFDSKGYGFIKDSATKDGVFFHVNNVVDDIQEGNAVTFEIEMGHKGPVAVNVKIAK</sequence>
<protein>
    <submittedName>
        <fullName evidence="3">DNA-binding protein</fullName>
    </submittedName>
</protein>
<dbReference type="Proteomes" id="UP000244956">
    <property type="component" value="Unassembled WGS sequence"/>
</dbReference>
<dbReference type="GO" id="GO:0005829">
    <property type="term" value="C:cytosol"/>
    <property type="evidence" value="ECO:0007669"/>
    <property type="project" value="UniProtKB-ARBA"/>
</dbReference>
<dbReference type="InterPro" id="IPR011129">
    <property type="entry name" value="CSD"/>
</dbReference>
<feature type="compositionally biased region" description="Basic residues" evidence="1">
    <location>
        <begin position="13"/>
        <end position="25"/>
    </location>
</feature>
<dbReference type="PROSITE" id="PS51857">
    <property type="entry name" value="CSD_2"/>
    <property type="match status" value="1"/>
</dbReference>
<dbReference type="EMBL" id="QEWP01000032">
    <property type="protein sequence ID" value="PWD97576.1"/>
    <property type="molecule type" value="Genomic_DNA"/>
</dbReference>
<dbReference type="InterPro" id="IPR012340">
    <property type="entry name" value="NA-bd_OB-fold"/>
</dbReference>
<dbReference type="Gene3D" id="2.40.50.140">
    <property type="entry name" value="Nucleic acid-binding proteins"/>
    <property type="match status" value="1"/>
</dbReference>
<feature type="domain" description="CSD" evidence="2">
    <location>
        <begin position="89"/>
        <end position="150"/>
    </location>
</feature>
<evidence type="ECO:0000313" key="3">
    <source>
        <dbReference type="EMBL" id="PWD97576.1"/>
    </source>
</evidence>
<dbReference type="OrthoDB" id="1493235at2"/>
<dbReference type="PRINTS" id="PR00050">
    <property type="entry name" value="COLDSHOCK"/>
</dbReference>
<dbReference type="AlphaFoldDB" id="A0A2U2B3D2"/>
<dbReference type="Pfam" id="PF00313">
    <property type="entry name" value="CSD"/>
    <property type="match status" value="1"/>
</dbReference>
<dbReference type="GO" id="GO:0003677">
    <property type="term" value="F:DNA binding"/>
    <property type="evidence" value="ECO:0007669"/>
    <property type="project" value="UniProtKB-KW"/>
</dbReference>
<keyword evidence="3" id="KW-0238">DNA-binding</keyword>
<dbReference type="SUPFAM" id="SSF50249">
    <property type="entry name" value="Nucleic acid-binding proteins"/>
    <property type="match status" value="1"/>
</dbReference>
<gene>
    <name evidence="3" type="ORF">DDZ16_20030</name>
</gene>
<feature type="compositionally biased region" description="Basic and acidic residues" evidence="1">
    <location>
        <begin position="26"/>
        <end position="41"/>
    </location>
</feature>
<organism evidence="3 4">
    <name type="scientific">Marinilabilia rubra</name>
    <dbReference type="NCBI Taxonomy" id="2162893"/>
    <lineage>
        <taxon>Bacteria</taxon>
        <taxon>Pseudomonadati</taxon>
        <taxon>Bacteroidota</taxon>
        <taxon>Bacteroidia</taxon>
        <taxon>Marinilabiliales</taxon>
        <taxon>Marinilabiliaceae</taxon>
        <taxon>Marinilabilia</taxon>
    </lineage>
</organism>
<proteinExistence type="predicted"/>
<reference evidence="3 4" key="1">
    <citation type="submission" date="2018-05" db="EMBL/GenBank/DDBJ databases">
        <title>Marinilabilia rubrum sp. nov., isolated from saltern sediment.</title>
        <authorList>
            <person name="Zhang R."/>
        </authorList>
    </citation>
    <scope>NUCLEOTIDE SEQUENCE [LARGE SCALE GENOMIC DNA]</scope>
    <source>
        <strain evidence="3 4">WTE16</strain>
    </source>
</reference>
<keyword evidence="4" id="KW-1185">Reference proteome</keyword>
<feature type="region of interest" description="Disordered" evidence="1">
    <location>
        <begin position="1"/>
        <end position="88"/>
    </location>
</feature>
<dbReference type="RefSeq" id="WP_109266259.1">
    <property type="nucleotide sequence ID" value="NZ_QEWP01000032.1"/>
</dbReference>
<dbReference type="InterPro" id="IPR002059">
    <property type="entry name" value="CSP_DNA-bd"/>
</dbReference>
<dbReference type="CDD" id="cd04458">
    <property type="entry name" value="CSP_CDS"/>
    <property type="match status" value="1"/>
</dbReference>
<evidence type="ECO:0000313" key="4">
    <source>
        <dbReference type="Proteomes" id="UP000244956"/>
    </source>
</evidence>